<dbReference type="SUPFAM" id="SSF53383">
    <property type="entry name" value="PLP-dependent transferases"/>
    <property type="match status" value="1"/>
</dbReference>
<sequence length="384" mass="43001">MEYKVRFANPAKQYADHREEFIKAFDDTLSRGAIVNKEELWKFEEDFAKFVGVQYAIGVNSGTSALDVALQAAGVGQGDEVITVAHTFIASISSIYLAGATPVLVDVGEDFNMDVRLLEKAITPKTKAIMPVHLNGRLCDMEVIMDIAKRKGLMIIEDAAQSLGASMKMADGNAKSAGSFGVAGCFSLYWAKALGGFGGSGMITTNDPAIAEKAKLMRYNGENREDRHFYYHAHNFLMDNLQAALLQVKFRYFPQWLQRRKEIAELYHQGLEGMAQVQVPRFGDPRFSDIYTNYVIRAERRDELAKFLQEQGVETMISWGIPTYKEPVFQQGEIPRLVSAGGDARELPETEKICREVLSLPMYPELTGEQVQYAIEQVRGFYAQ</sequence>
<dbReference type="InterPro" id="IPR015421">
    <property type="entry name" value="PyrdxlP-dep_Trfase_major"/>
</dbReference>
<dbReference type="PANTHER" id="PTHR30244">
    <property type="entry name" value="TRANSAMINASE"/>
    <property type="match status" value="1"/>
</dbReference>
<evidence type="ECO:0000256" key="1">
    <source>
        <dbReference type="ARBA" id="ARBA00022898"/>
    </source>
</evidence>
<gene>
    <name evidence="6" type="ORF">A2843_02100</name>
</gene>
<protein>
    <recommendedName>
        <fullName evidence="8">DegT/DnrJ/EryC1/StrS family aminotransferase</fullName>
    </recommendedName>
</protein>
<dbReference type="Gene3D" id="3.90.1150.10">
    <property type="entry name" value="Aspartate Aminotransferase, domain 1"/>
    <property type="match status" value="1"/>
</dbReference>
<evidence type="ECO:0000256" key="4">
    <source>
        <dbReference type="PIRSR" id="PIRSR000390-2"/>
    </source>
</evidence>
<dbReference type="EMBL" id="MHTS01000021">
    <property type="protein sequence ID" value="OHA64144.1"/>
    <property type="molecule type" value="Genomic_DNA"/>
</dbReference>
<evidence type="ECO:0008006" key="8">
    <source>
        <dbReference type="Google" id="ProtNLM"/>
    </source>
</evidence>
<feature type="active site" description="Proton acceptor" evidence="3">
    <location>
        <position position="192"/>
    </location>
</feature>
<comment type="similarity">
    <text evidence="2 5">Belongs to the DegT/DnrJ/EryC1 family.</text>
</comment>
<evidence type="ECO:0000313" key="7">
    <source>
        <dbReference type="Proteomes" id="UP000178170"/>
    </source>
</evidence>
<evidence type="ECO:0000256" key="2">
    <source>
        <dbReference type="ARBA" id="ARBA00037999"/>
    </source>
</evidence>
<dbReference type="AlphaFoldDB" id="A0A1G2QU57"/>
<dbReference type="CDD" id="cd00616">
    <property type="entry name" value="AHBA_syn"/>
    <property type="match status" value="1"/>
</dbReference>
<dbReference type="Gene3D" id="3.40.640.10">
    <property type="entry name" value="Type I PLP-dependent aspartate aminotransferase-like (Major domain)"/>
    <property type="match status" value="1"/>
</dbReference>
<reference evidence="6 7" key="1">
    <citation type="journal article" date="2016" name="Nat. Commun.">
        <title>Thousands of microbial genomes shed light on interconnected biogeochemical processes in an aquifer system.</title>
        <authorList>
            <person name="Anantharaman K."/>
            <person name="Brown C.T."/>
            <person name="Hug L.A."/>
            <person name="Sharon I."/>
            <person name="Castelle C.J."/>
            <person name="Probst A.J."/>
            <person name="Thomas B.C."/>
            <person name="Singh A."/>
            <person name="Wilkins M.J."/>
            <person name="Karaoz U."/>
            <person name="Brodie E.L."/>
            <person name="Williams K.H."/>
            <person name="Hubbard S.S."/>
            <person name="Banfield J.F."/>
        </authorList>
    </citation>
    <scope>NUCLEOTIDE SEQUENCE [LARGE SCALE GENOMIC DNA]</scope>
</reference>
<dbReference type="Pfam" id="PF01041">
    <property type="entry name" value="DegT_DnrJ_EryC1"/>
    <property type="match status" value="1"/>
</dbReference>
<dbReference type="Proteomes" id="UP000178170">
    <property type="component" value="Unassembled WGS sequence"/>
</dbReference>
<dbReference type="GO" id="GO:0030170">
    <property type="term" value="F:pyridoxal phosphate binding"/>
    <property type="evidence" value="ECO:0007669"/>
    <property type="project" value="TreeGrafter"/>
</dbReference>
<name>A0A1G2QU57_9BACT</name>
<keyword evidence="1 4" id="KW-0663">Pyridoxal phosphate</keyword>
<proteinExistence type="inferred from homology"/>
<dbReference type="InterPro" id="IPR015422">
    <property type="entry name" value="PyrdxlP-dep_Trfase_small"/>
</dbReference>
<evidence type="ECO:0000313" key="6">
    <source>
        <dbReference type="EMBL" id="OHA64144.1"/>
    </source>
</evidence>
<comment type="caution">
    <text evidence="6">The sequence shown here is derived from an EMBL/GenBank/DDBJ whole genome shotgun (WGS) entry which is preliminary data.</text>
</comment>
<dbReference type="InterPro" id="IPR015424">
    <property type="entry name" value="PyrdxlP-dep_Trfase"/>
</dbReference>
<dbReference type="InterPro" id="IPR000653">
    <property type="entry name" value="DegT/StrS_aminotransferase"/>
</dbReference>
<evidence type="ECO:0000256" key="5">
    <source>
        <dbReference type="RuleBase" id="RU004508"/>
    </source>
</evidence>
<dbReference type="PANTHER" id="PTHR30244:SF36">
    <property type="entry name" value="3-OXO-GLUCOSE-6-PHOSPHATE:GLUTAMATE AMINOTRANSFERASE"/>
    <property type="match status" value="1"/>
</dbReference>
<accession>A0A1G2QU57</accession>
<dbReference type="GO" id="GO:0000271">
    <property type="term" value="P:polysaccharide biosynthetic process"/>
    <property type="evidence" value="ECO:0007669"/>
    <property type="project" value="TreeGrafter"/>
</dbReference>
<dbReference type="GO" id="GO:0008483">
    <property type="term" value="F:transaminase activity"/>
    <property type="evidence" value="ECO:0007669"/>
    <property type="project" value="TreeGrafter"/>
</dbReference>
<organism evidence="6 7">
    <name type="scientific">Candidatus Wildermuthbacteria bacterium RIFCSPHIGHO2_01_FULL_48_27b</name>
    <dbReference type="NCBI Taxonomy" id="1802447"/>
    <lineage>
        <taxon>Bacteria</taxon>
        <taxon>Candidatus Wildermuthiibacteriota</taxon>
    </lineage>
</organism>
<dbReference type="PIRSF" id="PIRSF000390">
    <property type="entry name" value="PLP_StrS"/>
    <property type="match status" value="1"/>
</dbReference>
<evidence type="ECO:0000256" key="3">
    <source>
        <dbReference type="PIRSR" id="PIRSR000390-1"/>
    </source>
</evidence>
<feature type="modified residue" description="N6-(pyridoxal phosphate)lysine" evidence="4">
    <location>
        <position position="192"/>
    </location>
</feature>